<sequence>MKGVNDQKQVGRIPFRSQKRRNNSNFQSMETMYFYKSANNKLSNTLYNWLILIENYKVRRKKLVKPTKIYELP</sequence>
<name>A0A0S3SML5_PHAAN</name>
<evidence type="ECO:0000256" key="1">
    <source>
        <dbReference type="SAM" id="MobiDB-lite"/>
    </source>
</evidence>
<reference evidence="2 3" key="1">
    <citation type="journal article" date="2015" name="Sci. Rep.">
        <title>The power of single molecule real-time sequencing technology in the de novo assembly of a eukaryotic genome.</title>
        <authorList>
            <person name="Sakai H."/>
            <person name="Naito K."/>
            <person name="Ogiso-Tanaka E."/>
            <person name="Takahashi Y."/>
            <person name="Iseki K."/>
            <person name="Muto C."/>
            <person name="Satou K."/>
            <person name="Teruya K."/>
            <person name="Shiroma A."/>
            <person name="Shimoji M."/>
            <person name="Hirano T."/>
            <person name="Itoh T."/>
            <person name="Kaga A."/>
            <person name="Tomooka N."/>
        </authorList>
    </citation>
    <scope>NUCLEOTIDE SEQUENCE [LARGE SCALE GENOMIC DNA]</scope>
    <source>
        <strain evidence="3">cv. Shumari</strain>
    </source>
</reference>
<gene>
    <name evidence="2" type="primary">Vigan.08G065200</name>
    <name evidence="2" type="ORF">VIGAN_08065200</name>
</gene>
<evidence type="ECO:0000313" key="3">
    <source>
        <dbReference type="Proteomes" id="UP000291084"/>
    </source>
</evidence>
<dbReference type="AlphaFoldDB" id="A0A0S3SML5"/>
<dbReference type="Proteomes" id="UP000291084">
    <property type="component" value="Chromosome 8"/>
</dbReference>
<protein>
    <submittedName>
        <fullName evidence="2">Uncharacterized protein</fullName>
    </submittedName>
</protein>
<accession>A0A0S3SML5</accession>
<proteinExistence type="predicted"/>
<feature type="region of interest" description="Disordered" evidence="1">
    <location>
        <begin position="1"/>
        <end position="24"/>
    </location>
</feature>
<dbReference type="EMBL" id="AP015041">
    <property type="protein sequence ID" value="BAT94083.1"/>
    <property type="molecule type" value="Genomic_DNA"/>
</dbReference>
<organism evidence="2 3">
    <name type="scientific">Vigna angularis var. angularis</name>
    <dbReference type="NCBI Taxonomy" id="157739"/>
    <lineage>
        <taxon>Eukaryota</taxon>
        <taxon>Viridiplantae</taxon>
        <taxon>Streptophyta</taxon>
        <taxon>Embryophyta</taxon>
        <taxon>Tracheophyta</taxon>
        <taxon>Spermatophyta</taxon>
        <taxon>Magnoliopsida</taxon>
        <taxon>eudicotyledons</taxon>
        <taxon>Gunneridae</taxon>
        <taxon>Pentapetalae</taxon>
        <taxon>rosids</taxon>
        <taxon>fabids</taxon>
        <taxon>Fabales</taxon>
        <taxon>Fabaceae</taxon>
        <taxon>Papilionoideae</taxon>
        <taxon>50 kb inversion clade</taxon>
        <taxon>NPAAA clade</taxon>
        <taxon>indigoferoid/millettioid clade</taxon>
        <taxon>Phaseoleae</taxon>
        <taxon>Vigna</taxon>
    </lineage>
</organism>
<keyword evidence="3" id="KW-1185">Reference proteome</keyword>
<evidence type="ECO:0000313" key="2">
    <source>
        <dbReference type="EMBL" id="BAT94083.1"/>
    </source>
</evidence>